<proteinExistence type="inferred from homology"/>
<evidence type="ECO:0000256" key="3">
    <source>
        <dbReference type="ARBA" id="ARBA00022452"/>
    </source>
</evidence>
<dbReference type="NCBIfam" id="TIGR04056">
    <property type="entry name" value="OMP_RagA_SusC"/>
    <property type="match status" value="1"/>
</dbReference>
<feature type="signal peptide" evidence="8">
    <location>
        <begin position="1"/>
        <end position="20"/>
    </location>
</feature>
<comment type="caution">
    <text evidence="10">The sequence shown here is derived from an EMBL/GenBank/DDBJ whole genome shotgun (WGS) entry which is preliminary data.</text>
</comment>
<dbReference type="InterPro" id="IPR008969">
    <property type="entry name" value="CarboxyPept-like_regulatory"/>
</dbReference>
<dbReference type="InterPro" id="IPR012910">
    <property type="entry name" value="Plug_dom"/>
</dbReference>
<dbReference type="InterPro" id="IPR023996">
    <property type="entry name" value="TonB-dep_OMP_SusC/RagA"/>
</dbReference>
<dbReference type="Proteomes" id="UP000294498">
    <property type="component" value="Unassembled WGS sequence"/>
</dbReference>
<keyword evidence="5 7" id="KW-0472">Membrane</keyword>
<evidence type="ECO:0000259" key="9">
    <source>
        <dbReference type="Pfam" id="PF07715"/>
    </source>
</evidence>
<evidence type="ECO:0000313" key="10">
    <source>
        <dbReference type="EMBL" id="TDW95720.1"/>
    </source>
</evidence>
<dbReference type="Pfam" id="PF07715">
    <property type="entry name" value="Plug"/>
    <property type="match status" value="1"/>
</dbReference>
<dbReference type="AlphaFoldDB" id="A0A4R8DFK8"/>
<evidence type="ECO:0000313" key="11">
    <source>
        <dbReference type="Proteomes" id="UP000294498"/>
    </source>
</evidence>
<gene>
    <name evidence="10" type="ORF">EDB95_3531</name>
</gene>
<dbReference type="RefSeq" id="WP_133995348.1">
    <property type="nucleotide sequence ID" value="NZ_SODV01000002.1"/>
</dbReference>
<dbReference type="InterPro" id="IPR036942">
    <property type="entry name" value="Beta-barrel_TonB_sf"/>
</dbReference>
<dbReference type="SUPFAM" id="SSF49464">
    <property type="entry name" value="Carboxypeptidase regulatory domain-like"/>
    <property type="match status" value="1"/>
</dbReference>
<evidence type="ECO:0000256" key="8">
    <source>
        <dbReference type="SAM" id="SignalP"/>
    </source>
</evidence>
<evidence type="ECO:0000256" key="2">
    <source>
        <dbReference type="ARBA" id="ARBA00022448"/>
    </source>
</evidence>
<dbReference type="GO" id="GO:0009279">
    <property type="term" value="C:cell outer membrane"/>
    <property type="evidence" value="ECO:0007669"/>
    <property type="project" value="UniProtKB-SubCell"/>
</dbReference>
<dbReference type="EMBL" id="SODV01000002">
    <property type="protein sequence ID" value="TDW95720.1"/>
    <property type="molecule type" value="Genomic_DNA"/>
</dbReference>
<evidence type="ECO:0000256" key="4">
    <source>
        <dbReference type="ARBA" id="ARBA00022692"/>
    </source>
</evidence>
<protein>
    <submittedName>
        <fullName evidence="10">TonB-linked SusC/RagA family outer membrane protein</fullName>
    </submittedName>
</protein>
<comment type="similarity">
    <text evidence="7">Belongs to the TonB-dependent receptor family.</text>
</comment>
<dbReference type="NCBIfam" id="TIGR04057">
    <property type="entry name" value="SusC_RagA_signa"/>
    <property type="match status" value="1"/>
</dbReference>
<organism evidence="10 11">
    <name type="scientific">Dinghuibacter silviterrae</name>
    <dbReference type="NCBI Taxonomy" id="1539049"/>
    <lineage>
        <taxon>Bacteria</taxon>
        <taxon>Pseudomonadati</taxon>
        <taxon>Bacteroidota</taxon>
        <taxon>Chitinophagia</taxon>
        <taxon>Chitinophagales</taxon>
        <taxon>Chitinophagaceae</taxon>
        <taxon>Dinghuibacter</taxon>
    </lineage>
</organism>
<dbReference type="Pfam" id="PF13715">
    <property type="entry name" value="CarbopepD_reg_2"/>
    <property type="match status" value="1"/>
</dbReference>
<feature type="domain" description="TonB-dependent receptor plug" evidence="9">
    <location>
        <begin position="115"/>
        <end position="223"/>
    </location>
</feature>
<dbReference type="InterPro" id="IPR039426">
    <property type="entry name" value="TonB-dep_rcpt-like"/>
</dbReference>
<dbReference type="InterPro" id="IPR037066">
    <property type="entry name" value="Plug_dom_sf"/>
</dbReference>
<dbReference type="Gene3D" id="2.170.130.10">
    <property type="entry name" value="TonB-dependent receptor, plug domain"/>
    <property type="match status" value="1"/>
</dbReference>
<dbReference type="Gene3D" id="2.40.170.20">
    <property type="entry name" value="TonB-dependent receptor, beta-barrel domain"/>
    <property type="match status" value="1"/>
</dbReference>
<evidence type="ECO:0000256" key="1">
    <source>
        <dbReference type="ARBA" id="ARBA00004571"/>
    </source>
</evidence>
<evidence type="ECO:0000256" key="5">
    <source>
        <dbReference type="ARBA" id="ARBA00023136"/>
    </source>
</evidence>
<keyword evidence="3 7" id="KW-1134">Transmembrane beta strand</keyword>
<keyword evidence="8" id="KW-0732">Signal</keyword>
<keyword evidence="4 7" id="KW-0812">Transmembrane</keyword>
<evidence type="ECO:0000256" key="7">
    <source>
        <dbReference type="PROSITE-ProRule" id="PRU01360"/>
    </source>
</evidence>
<accession>A0A4R8DFK8</accession>
<keyword evidence="11" id="KW-1185">Reference proteome</keyword>
<dbReference type="InterPro" id="IPR023997">
    <property type="entry name" value="TonB-dep_OMP_SusC/RagA_CS"/>
</dbReference>
<dbReference type="PROSITE" id="PS52016">
    <property type="entry name" value="TONB_DEPENDENT_REC_3"/>
    <property type="match status" value="1"/>
</dbReference>
<evidence type="ECO:0000256" key="6">
    <source>
        <dbReference type="ARBA" id="ARBA00023237"/>
    </source>
</evidence>
<keyword evidence="2 7" id="KW-0813">Transport</keyword>
<sequence length="1055" mass="114090">MRIIFLLIGAFCLYASTLCAQTLTVKGKAVDESGGPVPFVSIKLKGSKGGTVADAEGVFSIKAKAGDILVLSSAGFETRQATVVAGGTLVVTLSKTSQELAAVVVTALGIKREARSLGYATAQIDNKDLNASQPVNFANGITGKVSGMNVDLTNSGVDPDNVRITLRGNRSFLGNNEPLLVVDGVPVDISYLAQINSADIASVNILKGATAAALYGSQAANGVMVVTTRMGAHKPTIQFNSTITFDKVSFFPKMQYYNGPASSEYSATDAISYANPANNQNGYVPFENQSFASPYANGSPWGGDSVIIGFPGPNGQVQKIPYEPLADEIKKFWNTGATYQNGISYAQGDDNSSFFLSGQNIQKTGITPGDKFNRTTVRFNGSKKYGVFRATGNVSYGESNLNQAGSLYNTYYQVQNIATSVPFTSYANTDALFGDINTYYNAYALNPYWYIDNDRYTKNRQDLLASGALSLDATKWLTLDYQLGVENFSYYEQTTVAALNFSPYAFYLASATLAGNESVYVGDALPQVATDNVTDRKIYSNFRATLHKSIGDFGGQLIFGNTVNQEKENVLMNGSTTLLNISGLYNVNFRSGTPSVNQYYFLTRNFGNYADLTLNYKNFAFIHGSGRQDKTSLLNAANRTYFYPGVDASLVLSDVLPGVKDSRVVSYLKIRGGITKTGNLNVNPYQVQNVLSAGPGFPFGQTTGLTTSFTYANGNLKPEFTTSNEIGAELAFLHNRFDLQGSYFYEKTTDETVSVSVSDASGYQNYLENVGRMDNRGLELDLRANILRLRNGLRWDVGVHYTHYKNVAVDLGPTNSLYIPSNGQSNAYAVKGNPYPVLQVPDWNKDSLGRVIVGANNGLPSVNPTLVNFGATNPAHTLGITTSLAFMGFTLTAVAEYRGGNVMYNGTGTFLDVDGLSARSAMFQHSRFVYPNSVIQVGPDKYVPNTNITVNDGGVGFWGNFGYFPPSMFITSGAFWSLRNVSLTYDLPKGVLHHLKVVQAISVGVVGSNLLLFLPKLNTWQDPEFSEDKGNATGTNSINEAPPTRTYGANLNITF</sequence>
<keyword evidence="6 7" id="KW-0998">Cell outer membrane</keyword>
<reference evidence="10 11" key="1">
    <citation type="submission" date="2019-03" db="EMBL/GenBank/DDBJ databases">
        <title>Genomic Encyclopedia of Type Strains, Phase IV (KMG-IV): sequencing the most valuable type-strain genomes for metagenomic binning, comparative biology and taxonomic classification.</title>
        <authorList>
            <person name="Goeker M."/>
        </authorList>
    </citation>
    <scope>NUCLEOTIDE SEQUENCE [LARGE SCALE GENOMIC DNA]</scope>
    <source>
        <strain evidence="10 11">DSM 100059</strain>
    </source>
</reference>
<dbReference type="OrthoDB" id="609136at2"/>
<feature type="chain" id="PRO_5020614309" evidence="8">
    <location>
        <begin position="21"/>
        <end position="1055"/>
    </location>
</feature>
<comment type="subcellular location">
    <subcellularLocation>
        <location evidence="1 7">Cell outer membrane</location>
        <topology evidence="1 7">Multi-pass membrane protein</topology>
    </subcellularLocation>
</comment>
<dbReference type="SUPFAM" id="SSF56935">
    <property type="entry name" value="Porins"/>
    <property type="match status" value="1"/>
</dbReference>
<name>A0A4R8DFK8_9BACT</name>